<keyword evidence="6" id="KW-0436">Ligase</keyword>
<evidence type="ECO:0000256" key="1">
    <source>
        <dbReference type="ARBA" id="ARBA00004305"/>
    </source>
</evidence>
<dbReference type="PANTHER" id="PTHR11451">
    <property type="entry name" value="THREONINE-TRNA LIGASE"/>
    <property type="match status" value="1"/>
</dbReference>
<organism evidence="17 18">
    <name type="scientific">Coccomyxa subellipsoidea (strain C-169)</name>
    <name type="common">Green microalga</name>
    <dbReference type="NCBI Taxonomy" id="574566"/>
    <lineage>
        <taxon>Eukaryota</taxon>
        <taxon>Viridiplantae</taxon>
        <taxon>Chlorophyta</taxon>
        <taxon>core chlorophytes</taxon>
        <taxon>Trebouxiophyceae</taxon>
        <taxon>Trebouxiophyceae incertae sedis</taxon>
        <taxon>Coccomyxaceae</taxon>
        <taxon>Coccomyxa</taxon>
        <taxon>Coccomyxa subellipsoidea</taxon>
    </lineage>
</organism>
<dbReference type="PRINTS" id="PR01047">
    <property type="entry name" value="TRNASYNTHTHR"/>
</dbReference>
<dbReference type="InterPro" id="IPR045864">
    <property type="entry name" value="aa-tRNA-synth_II/BPL/LPL"/>
</dbReference>
<evidence type="ECO:0000256" key="2">
    <source>
        <dbReference type="ARBA" id="ARBA00004496"/>
    </source>
</evidence>
<dbReference type="InterPro" id="IPR036621">
    <property type="entry name" value="Anticodon-bd_dom_sf"/>
</dbReference>
<dbReference type="STRING" id="574566.I0Z078"/>
<dbReference type="Gene3D" id="3.10.20.30">
    <property type="match status" value="1"/>
</dbReference>
<keyword evidence="12" id="KW-0030">Aminoacyl-tRNA synthetase</keyword>
<dbReference type="HAMAP" id="MF_00184">
    <property type="entry name" value="Thr_tRNA_synth"/>
    <property type="match status" value="1"/>
</dbReference>
<dbReference type="SMART" id="SM00863">
    <property type="entry name" value="tRNA_SAD"/>
    <property type="match status" value="1"/>
</dbReference>
<keyword evidence="11" id="KW-0496">Mitochondrion</keyword>
<dbReference type="SUPFAM" id="SSF55186">
    <property type="entry name" value="ThrRS/AlaRS common domain"/>
    <property type="match status" value="1"/>
</dbReference>
<dbReference type="GO" id="GO:0004829">
    <property type="term" value="F:threonine-tRNA ligase activity"/>
    <property type="evidence" value="ECO:0007669"/>
    <property type="project" value="UniProtKB-EC"/>
</dbReference>
<keyword evidence="18" id="KW-1185">Reference proteome</keyword>
<dbReference type="Pfam" id="PF02824">
    <property type="entry name" value="TGS"/>
    <property type="match status" value="1"/>
</dbReference>
<reference evidence="17 18" key="1">
    <citation type="journal article" date="2012" name="Genome Biol.">
        <title>The genome of the polar eukaryotic microalga coccomyxa subellipsoidea reveals traits of cold adaptation.</title>
        <authorList>
            <person name="Blanc G."/>
            <person name="Agarkova I."/>
            <person name="Grimwood J."/>
            <person name="Kuo A."/>
            <person name="Brueggeman A."/>
            <person name="Dunigan D."/>
            <person name="Gurnon J."/>
            <person name="Ladunga I."/>
            <person name="Lindquist E."/>
            <person name="Lucas S."/>
            <person name="Pangilinan J."/>
            <person name="Proschold T."/>
            <person name="Salamov A."/>
            <person name="Schmutz J."/>
            <person name="Weeks D."/>
            <person name="Yamada T."/>
            <person name="Claverie J.M."/>
            <person name="Grigoriev I."/>
            <person name="Van Etten J."/>
            <person name="Lomsadze A."/>
            <person name="Borodovsky M."/>
        </authorList>
    </citation>
    <scope>NUCLEOTIDE SEQUENCE [LARGE SCALE GENOMIC DNA]</scope>
    <source>
        <strain evidence="17 18">C-169</strain>
    </source>
</reference>
<evidence type="ECO:0000256" key="11">
    <source>
        <dbReference type="ARBA" id="ARBA00023128"/>
    </source>
</evidence>
<dbReference type="InterPro" id="IPR047246">
    <property type="entry name" value="ThrRS_anticodon"/>
</dbReference>
<dbReference type="EMBL" id="AGSI01000006">
    <property type="protein sequence ID" value="EIE24047.1"/>
    <property type="molecule type" value="Genomic_DNA"/>
</dbReference>
<evidence type="ECO:0000259" key="16">
    <source>
        <dbReference type="PROSITE" id="PS51880"/>
    </source>
</evidence>
<dbReference type="GeneID" id="17042045"/>
<dbReference type="FunFam" id="3.30.980.10:FF:000003">
    <property type="entry name" value="Threonine--tRNA ligase, cytoplasmic"/>
    <property type="match status" value="1"/>
</dbReference>
<keyword evidence="9" id="KW-0648">Protein biosynthesis</keyword>
<dbReference type="FunFam" id="3.10.20.30:FF:000006">
    <property type="entry name" value="Threonine--tRNA ligase, cytoplasmic"/>
    <property type="match status" value="1"/>
</dbReference>
<dbReference type="InterPro" id="IPR004154">
    <property type="entry name" value="Anticodon-bd"/>
</dbReference>
<evidence type="ECO:0000313" key="17">
    <source>
        <dbReference type="EMBL" id="EIE24047.1"/>
    </source>
</evidence>
<dbReference type="InterPro" id="IPR018163">
    <property type="entry name" value="Thr/Ala-tRNA-synth_IIc_edit"/>
</dbReference>
<gene>
    <name evidence="17" type="ORF">COCSUDRAFT_28585</name>
</gene>
<dbReference type="PROSITE" id="PS50862">
    <property type="entry name" value="AA_TRNA_LIGASE_II"/>
    <property type="match status" value="1"/>
</dbReference>
<dbReference type="InterPro" id="IPR004095">
    <property type="entry name" value="TGS"/>
</dbReference>
<dbReference type="Gene3D" id="3.30.930.10">
    <property type="entry name" value="Bira Bifunctional Protein, Domain 2"/>
    <property type="match status" value="1"/>
</dbReference>
<proteinExistence type="inferred from homology"/>
<dbReference type="InterPro" id="IPR002320">
    <property type="entry name" value="Thr-tRNA-ligase_IIa"/>
</dbReference>
<evidence type="ECO:0000256" key="13">
    <source>
        <dbReference type="ARBA" id="ARBA00031900"/>
    </source>
</evidence>
<evidence type="ECO:0000259" key="15">
    <source>
        <dbReference type="PROSITE" id="PS50862"/>
    </source>
</evidence>
<evidence type="ECO:0000313" key="18">
    <source>
        <dbReference type="Proteomes" id="UP000007264"/>
    </source>
</evidence>
<accession>I0Z078</accession>
<dbReference type="RefSeq" id="XP_005648591.1">
    <property type="nucleotide sequence ID" value="XM_005648534.1"/>
</dbReference>
<dbReference type="CDD" id="cd01667">
    <property type="entry name" value="TGS_ThrRS"/>
    <property type="match status" value="1"/>
</dbReference>
<dbReference type="PROSITE" id="PS51880">
    <property type="entry name" value="TGS"/>
    <property type="match status" value="1"/>
</dbReference>
<feature type="domain" description="Aminoacyl-transfer RNA synthetases class-II family profile" evidence="15">
    <location>
        <begin position="386"/>
        <end position="641"/>
    </location>
</feature>
<comment type="catalytic activity">
    <reaction evidence="14">
        <text>tRNA(Thr) + L-threonine + ATP = L-threonyl-tRNA(Thr) + AMP + diphosphate + H(+)</text>
        <dbReference type="Rhea" id="RHEA:24624"/>
        <dbReference type="Rhea" id="RHEA-COMP:9670"/>
        <dbReference type="Rhea" id="RHEA-COMP:9704"/>
        <dbReference type="ChEBI" id="CHEBI:15378"/>
        <dbReference type="ChEBI" id="CHEBI:30616"/>
        <dbReference type="ChEBI" id="CHEBI:33019"/>
        <dbReference type="ChEBI" id="CHEBI:57926"/>
        <dbReference type="ChEBI" id="CHEBI:78442"/>
        <dbReference type="ChEBI" id="CHEBI:78534"/>
        <dbReference type="ChEBI" id="CHEBI:456215"/>
        <dbReference type="EC" id="6.1.1.3"/>
    </reaction>
</comment>
<dbReference type="NCBIfam" id="TIGR00418">
    <property type="entry name" value="thrS"/>
    <property type="match status" value="1"/>
</dbReference>
<evidence type="ECO:0000256" key="8">
    <source>
        <dbReference type="ARBA" id="ARBA00022840"/>
    </source>
</evidence>
<keyword evidence="7" id="KW-0547">Nucleotide-binding</keyword>
<comment type="subcellular location">
    <subcellularLocation>
        <location evidence="2">Cytoplasm</location>
    </subcellularLocation>
    <subcellularLocation>
        <location evidence="1">Mitochondrion matrix</location>
    </subcellularLocation>
</comment>
<dbReference type="FunFam" id="3.40.50.800:FF:000003">
    <property type="entry name" value="Threonine--tRNA ligase 2, cytoplasmic"/>
    <property type="match status" value="1"/>
</dbReference>
<dbReference type="GO" id="GO:0006435">
    <property type="term" value="P:threonyl-tRNA aminoacylation"/>
    <property type="evidence" value="ECO:0007669"/>
    <property type="project" value="InterPro"/>
</dbReference>
<dbReference type="GO" id="GO:0005759">
    <property type="term" value="C:mitochondrial matrix"/>
    <property type="evidence" value="ECO:0007669"/>
    <property type="project" value="UniProtKB-SubCell"/>
</dbReference>
<dbReference type="SUPFAM" id="SSF81271">
    <property type="entry name" value="TGS-like"/>
    <property type="match status" value="1"/>
</dbReference>
<keyword evidence="5" id="KW-0963">Cytoplasm</keyword>
<dbReference type="GO" id="GO:0009507">
    <property type="term" value="C:chloroplast"/>
    <property type="evidence" value="ECO:0007669"/>
    <property type="project" value="TreeGrafter"/>
</dbReference>
<feature type="domain" description="TGS" evidence="16">
    <location>
        <begin position="76"/>
        <end position="138"/>
    </location>
</feature>
<evidence type="ECO:0000256" key="5">
    <source>
        <dbReference type="ARBA" id="ARBA00022490"/>
    </source>
</evidence>
<dbReference type="Pfam" id="PF03129">
    <property type="entry name" value="HGTP_anticodon"/>
    <property type="match status" value="1"/>
</dbReference>
<dbReference type="InterPro" id="IPR002314">
    <property type="entry name" value="aa-tRNA-synt_IIb"/>
</dbReference>
<evidence type="ECO:0000256" key="9">
    <source>
        <dbReference type="ARBA" id="ARBA00022917"/>
    </source>
</evidence>
<dbReference type="Gene3D" id="3.30.980.10">
    <property type="entry name" value="Threonyl-trna Synthetase, Chain A, domain 2"/>
    <property type="match status" value="1"/>
</dbReference>
<dbReference type="AlphaFoldDB" id="I0Z078"/>
<evidence type="ECO:0000256" key="14">
    <source>
        <dbReference type="ARBA" id="ARBA00049515"/>
    </source>
</evidence>
<sequence>MGADCCGGESLPAVQHKLNDLHLNTLSNNGTKAADPKSHEESAKELEAFIKKRIELFEHYNARHIAEVEEAKAKNEPIVVKLPDGSERQAIKNVSTPMDVLKEYAKDLLKTAVVAKVNGDVWDLFRPLEGDCSLQVCSFEDEDGKHTFWHSSAHVLGEALEACFGVRLTIGPAIEEGFYYDCYMGDRTLTDAERPILEKKLEQITKEKQNFQRVVVTREEALSMFQENKFKVEIISALPSEATISLYRCGPMVDLCHGPHLPNTGYLKTCAVNALNRAFWRADVTKEPLQRVYGVTFPDKKQMADYKHRMEEAKKRDHRKVGTQMELFMFHQLSPGSCFFMPNGARIYNTLIEACILLKSALTYCSHILRTCLQADNHHLSDHYYIRELYWQYEYEEVVTPNMYNFDLWKTSGHADHYKEHMFLINIEKQEFGLKPMNCPGHCLMFGSRTRSYRELPLRLADFGVLHRNEFSGALQGLTRVRRFQQDDAHVFCRRVPDQVLQEVSAVLHMLDEAYRVFGLTYKMALSTRPESYLGTLEQWDAAEASLKQALDSTGQPWELNPADGAFYGPKIDITVFDALRRKFQCATVQLDFQLPIRFGLQYATDKLNEFERPVIVHRAILGSVERMFAILTEHYAGKWPFWLSPRQVMVVPISEASAEYAQEVRRTLRNARFFVDVDLADNKMQKKVREAQLAQYNYILVVGEKEREQKTVNVRTRDNVVHGEHALSEVVQVLQEEKAQRSLVSLFKGHDNGSSNGAAPAPAQ</sequence>
<comment type="caution">
    <text evidence="17">The sequence shown here is derived from an EMBL/GenBank/DDBJ whole genome shotgun (WGS) entry which is preliminary data.</text>
</comment>
<dbReference type="OrthoDB" id="5423599at2759"/>
<dbReference type="KEGG" id="csl:COCSUDRAFT_28585"/>
<dbReference type="Gene3D" id="3.40.50.800">
    <property type="entry name" value="Anticodon-binding domain"/>
    <property type="match status" value="1"/>
</dbReference>
<dbReference type="InterPro" id="IPR012676">
    <property type="entry name" value="TGS-like"/>
</dbReference>
<protein>
    <recommendedName>
        <fullName evidence="4">threonine--tRNA ligase</fullName>
        <ecNumber evidence="4">6.1.1.3</ecNumber>
    </recommendedName>
    <alternativeName>
        <fullName evidence="13">Threonyl-tRNA synthetase</fullName>
    </alternativeName>
</protein>
<keyword evidence="10" id="KW-0809">Transit peptide</keyword>
<dbReference type="Pfam" id="PF00587">
    <property type="entry name" value="tRNA-synt_2b"/>
    <property type="match status" value="1"/>
</dbReference>
<name>I0Z078_COCSC</name>
<comment type="similarity">
    <text evidence="3">Belongs to the class-II aminoacyl-tRNA synthetase family.</text>
</comment>
<evidence type="ECO:0000256" key="12">
    <source>
        <dbReference type="ARBA" id="ARBA00023146"/>
    </source>
</evidence>
<dbReference type="Proteomes" id="UP000007264">
    <property type="component" value="Unassembled WGS sequence"/>
</dbReference>
<dbReference type="PANTHER" id="PTHR11451:SF46">
    <property type="entry name" value="THREONINE--TRNA LIGASE"/>
    <property type="match status" value="1"/>
</dbReference>
<evidence type="ECO:0000256" key="10">
    <source>
        <dbReference type="ARBA" id="ARBA00022946"/>
    </source>
</evidence>
<dbReference type="GO" id="GO:0005524">
    <property type="term" value="F:ATP binding"/>
    <property type="evidence" value="ECO:0007669"/>
    <property type="project" value="UniProtKB-KW"/>
</dbReference>
<dbReference type="InterPro" id="IPR012675">
    <property type="entry name" value="Beta-grasp_dom_sf"/>
</dbReference>
<evidence type="ECO:0000256" key="7">
    <source>
        <dbReference type="ARBA" id="ARBA00022741"/>
    </source>
</evidence>
<dbReference type="InterPro" id="IPR012947">
    <property type="entry name" value="tRNA_SAD"/>
</dbReference>
<dbReference type="InterPro" id="IPR006195">
    <property type="entry name" value="aa-tRNA-synth_II"/>
</dbReference>
<evidence type="ECO:0000256" key="3">
    <source>
        <dbReference type="ARBA" id="ARBA00008226"/>
    </source>
</evidence>
<evidence type="ECO:0000256" key="4">
    <source>
        <dbReference type="ARBA" id="ARBA00013163"/>
    </source>
</evidence>
<dbReference type="EC" id="6.1.1.3" evidence="4"/>
<dbReference type="FunFam" id="3.30.930.10:FF:000039">
    <property type="entry name" value="Threonyl-tRNA synthetase, mitochondrial"/>
    <property type="match status" value="1"/>
</dbReference>
<evidence type="ECO:0000256" key="6">
    <source>
        <dbReference type="ARBA" id="ARBA00022598"/>
    </source>
</evidence>
<dbReference type="Pfam" id="PF07973">
    <property type="entry name" value="tRNA_SAD"/>
    <property type="match status" value="1"/>
</dbReference>
<dbReference type="eggNOG" id="KOG1637">
    <property type="taxonomic scope" value="Eukaryota"/>
</dbReference>
<dbReference type="CDD" id="cd00771">
    <property type="entry name" value="ThrRS_core"/>
    <property type="match status" value="1"/>
</dbReference>
<dbReference type="SUPFAM" id="SSF55681">
    <property type="entry name" value="Class II aaRS and biotin synthetases"/>
    <property type="match status" value="2"/>
</dbReference>
<dbReference type="SUPFAM" id="SSF52954">
    <property type="entry name" value="Class II aaRS ABD-related"/>
    <property type="match status" value="1"/>
</dbReference>
<dbReference type="CDD" id="cd00860">
    <property type="entry name" value="ThrRS_anticodon"/>
    <property type="match status" value="1"/>
</dbReference>
<keyword evidence="8" id="KW-0067">ATP-binding</keyword>
<dbReference type="InterPro" id="IPR033728">
    <property type="entry name" value="ThrRS_core"/>
</dbReference>